<evidence type="ECO:0000313" key="1">
    <source>
        <dbReference type="EMBL" id="RYR39833.1"/>
    </source>
</evidence>
<comment type="caution">
    <text evidence="1">The sequence shown here is derived from an EMBL/GenBank/DDBJ whole genome shotgun (WGS) entry which is preliminary data.</text>
</comment>
<dbReference type="EMBL" id="SDMP01000009">
    <property type="protein sequence ID" value="RYR39833.1"/>
    <property type="molecule type" value="Genomic_DNA"/>
</dbReference>
<dbReference type="AlphaFoldDB" id="A0A445BMC3"/>
<dbReference type="Proteomes" id="UP000289738">
    <property type="component" value="Chromosome A09"/>
</dbReference>
<name>A0A445BMC3_ARAHY</name>
<evidence type="ECO:0000313" key="2">
    <source>
        <dbReference type="Proteomes" id="UP000289738"/>
    </source>
</evidence>
<organism evidence="1 2">
    <name type="scientific">Arachis hypogaea</name>
    <name type="common">Peanut</name>
    <dbReference type="NCBI Taxonomy" id="3818"/>
    <lineage>
        <taxon>Eukaryota</taxon>
        <taxon>Viridiplantae</taxon>
        <taxon>Streptophyta</taxon>
        <taxon>Embryophyta</taxon>
        <taxon>Tracheophyta</taxon>
        <taxon>Spermatophyta</taxon>
        <taxon>Magnoliopsida</taxon>
        <taxon>eudicotyledons</taxon>
        <taxon>Gunneridae</taxon>
        <taxon>Pentapetalae</taxon>
        <taxon>rosids</taxon>
        <taxon>fabids</taxon>
        <taxon>Fabales</taxon>
        <taxon>Fabaceae</taxon>
        <taxon>Papilionoideae</taxon>
        <taxon>50 kb inversion clade</taxon>
        <taxon>dalbergioids sensu lato</taxon>
        <taxon>Dalbergieae</taxon>
        <taxon>Pterocarpus clade</taxon>
        <taxon>Arachis</taxon>
    </lineage>
</organism>
<protein>
    <submittedName>
        <fullName evidence="1">Uncharacterized protein</fullName>
    </submittedName>
</protein>
<gene>
    <name evidence="1" type="ORF">Ahy_A09g045467</name>
</gene>
<proteinExistence type="predicted"/>
<reference evidence="1 2" key="1">
    <citation type="submission" date="2019-01" db="EMBL/GenBank/DDBJ databases">
        <title>Sequencing of cultivated peanut Arachis hypogaea provides insights into genome evolution and oil improvement.</title>
        <authorList>
            <person name="Chen X."/>
        </authorList>
    </citation>
    <scope>NUCLEOTIDE SEQUENCE [LARGE SCALE GENOMIC DNA]</scope>
    <source>
        <strain evidence="2">cv. Fuhuasheng</strain>
        <tissue evidence="1">Leaves</tissue>
    </source>
</reference>
<accession>A0A445BMC3</accession>
<keyword evidence="2" id="KW-1185">Reference proteome</keyword>
<sequence>MLVYQDPLDVPCVYLISFQFSNLSYTFGHVISLRKVSDLFCATCCNFPKFSFDVIGSHPNCLECWLRLYYMFKWRIEYVHSLSKITLHVSSTSWLANLFFIAWRLKLSLESGKVE</sequence>